<comment type="caution">
    <text evidence="2">The sequence shown here is derived from an EMBL/GenBank/DDBJ whole genome shotgun (WGS) entry which is preliminary data.</text>
</comment>
<sequence length="599" mass="67389">MCDGQNHRQTGIPSHAIRQLTMFMQGAADPKQPYTYADFDYNGIYHVPVKADGSVYLAPIRLSDIFEVIGRGTDDEGTHYHIIRYGDNEHCIIPRGDVGTSEGWRYLRNVINVPSARRKLDLLTEYIQTEAMKPEVMAAEWRITDVAGWHDDAYILPNGDIIGDNERLYFSGKIGYNKRIGYKSGGSLEEWQEQIGRYAVGNSRICLMLGAAFAAPLLRLLNLDGGILHIFGQSSSGKTTIQRIAQSVWGHGRDTGENWNATPYALLNNAAARNDGLLALDEMGEDATGKAVDQSIYTLANGKGRALGAKDGGNRAEIRFRTLTVSTGETTLESHLSKHGKITMAGHMVRCLSIPHSLDNHHQFPDFRAFTQHMNGAVCHYYGSPGRAFVRHLLADKNIRDTLAKRFAGRLEALQRDYVVNDQMARAARMFAVAMVALELACEWNLTGFAAADAMDGINRCFADWLGMQPRSESYESMQILRAAGDFMQTQDPYFLNPENPPLYPFSKPFPGYVRRGTYETDEDLYYVLPQEFREKIVQGFEEKKVKEELYKAGWLLRDETNDRWTTQLYGKDPATGRRKRLGYFLVFQGISPTTNIET</sequence>
<feature type="domain" description="DUF927" evidence="1">
    <location>
        <begin position="118"/>
        <end position="316"/>
    </location>
</feature>
<dbReference type="AlphaFoldDB" id="G9ZDE1"/>
<dbReference type="InterPro" id="IPR009270">
    <property type="entry name" value="DUF927"/>
</dbReference>
<evidence type="ECO:0000313" key="3">
    <source>
        <dbReference type="Proteomes" id="UP000004750"/>
    </source>
</evidence>
<accession>G9ZDE1</accession>
<evidence type="ECO:0000313" key="2">
    <source>
        <dbReference type="EMBL" id="EHM55364.1"/>
    </source>
</evidence>
<dbReference type="STRING" id="797473.HMPREF9080_00776"/>
<evidence type="ECO:0000259" key="1">
    <source>
        <dbReference type="Pfam" id="PF06048"/>
    </source>
</evidence>
<reference evidence="2 3" key="1">
    <citation type="submission" date="2011-08" db="EMBL/GenBank/DDBJ databases">
        <authorList>
            <person name="Weinstock G."/>
            <person name="Sodergren E."/>
            <person name="Clifton S."/>
            <person name="Fulton L."/>
            <person name="Fulton B."/>
            <person name="Courtney L."/>
            <person name="Fronick C."/>
            <person name="Harrison M."/>
            <person name="Strong C."/>
            <person name="Farmer C."/>
            <person name="Delahaunty K."/>
            <person name="Markovic C."/>
            <person name="Hall O."/>
            <person name="Minx P."/>
            <person name="Tomlinson C."/>
            <person name="Mitreva M."/>
            <person name="Hou S."/>
            <person name="Chen J."/>
            <person name="Wollam A."/>
            <person name="Pepin K.H."/>
            <person name="Johnson M."/>
            <person name="Bhonagiri V."/>
            <person name="Zhang X."/>
            <person name="Suruliraj S."/>
            <person name="Warren W."/>
            <person name="Chinwalla A."/>
            <person name="Mardis E.R."/>
            <person name="Wilson R.K."/>
        </authorList>
    </citation>
    <scope>NUCLEOTIDE SEQUENCE [LARGE SCALE GENOMIC DNA]</scope>
    <source>
        <strain evidence="2 3">F0432</strain>
    </source>
</reference>
<dbReference type="HOGENOM" id="CLU_005630_2_1_6"/>
<organism evidence="2 3">
    <name type="scientific">Cardiobacterium valvarum F0432</name>
    <dbReference type="NCBI Taxonomy" id="797473"/>
    <lineage>
        <taxon>Bacteria</taxon>
        <taxon>Pseudomonadati</taxon>
        <taxon>Pseudomonadota</taxon>
        <taxon>Gammaproteobacteria</taxon>
        <taxon>Cardiobacteriales</taxon>
        <taxon>Cardiobacteriaceae</taxon>
        <taxon>Cardiobacterium</taxon>
    </lineage>
</organism>
<proteinExistence type="predicted"/>
<gene>
    <name evidence="2" type="ORF">HMPREF9080_00776</name>
</gene>
<dbReference type="EMBL" id="AGCM01000041">
    <property type="protein sequence ID" value="EHM55364.1"/>
    <property type="molecule type" value="Genomic_DNA"/>
</dbReference>
<protein>
    <recommendedName>
        <fullName evidence="1">DUF927 domain-containing protein</fullName>
    </recommendedName>
</protein>
<dbReference type="Pfam" id="PF06048">
    <property type="entry name" value="DUF927"/>
    <property type="match status" value="1"/>
</dbReference>
<name>G9ZDE1_9GAMM</name>
<dbReference type="Proteomes" id="UP000004750">
    <property type="component" value="Unassembled WGS sequence"/>
</dbReference>